<evidence type="ECO:0000313" key="4">
    <source>
        <dbReference type="EMBL" id="GLY58899.1"/>
    </source>
</evidence>
<evidence type="ECO:0000256" key="1">
    <source>
        <dbReference type="SAM" id="MobiDB-lite"/>
    </source>
</evidence>
<comment type="caution">
    <text evidence="4">The sequence shown here is derived from an EMBL/GenBank/DDBJ whole genome shotgun (WGS) entry which is preliminary data.</text>
</comment>
<dbReference type="Pfam" id="PF03703">
    <property type="entry name" value="bPH_2"/>
    <property type="match status" value="1"/>
</dbReference>
<feature type="compositionally biased region" description="Low complexity" evidence="1">
    <location>
        <begin position="180"/>
        <end position="190"/>
    </location>
</feature>
<dbReference type="RefSeq" id="WP_212715507.1">
    <property type="nucleotide sequence ID" value="NZ_BSTG01000005.1"/>
</dbReference>
<protein>
    <recommendedName>
        <fullName evidence="3">YdbS-like PH domain-containing protein</fullName>
    </recommendedName>
</protein>
<proteinExistence type="predicted"/>
<dbReference type="PANTHER" id="PTHR37938:SF1">
    <property type="entry name" value="BLL0215 PROTEIN"/>
    <property type="match status" value="1"/>
</dbReference>
<reference evidence="4" key="1">
    <citation type="submission" date="2023-03" db="EMBL/GenBank/DDBJ databases">
        <title>Cellulosimicrobium cellulans NBRC 103059.</title>
        <authorList>
            <person name="Ichikawa N."/>
            <person name="Sato H."/>
            <person name="Tonouchi N."/>
        </authorList>
    </citation>
    <scope>NUCLEOTIDE SEQUENCE</scope>
    <source>
        <strain evidence="4">NBRC 103059</strain>
    </source>
</reference>
<evidence type="ECO:0000313" key="5">
    <source>
        <dbReference type="Proteomes" id="UP001165168"/>
    </source>
</evidence>
<feature type="compositionally biased region" description="Pro residues" evidence="1">
    <location>
        <begin position="222"/>
        <end position="232"/>
    </location>
</feature>
<dbReference type="EMBL" id="BSTG01000005">
    <property type="protein sequence ID" value="GLY58899.1"/>
    <property type="molecule type" value="Genomic_DNA"/>
</dbReference>
<feature type="transmembrane region" description="Helical" evidence="2">
    <location>
        <begin position="57"/>
        <end position="77"/>
    </location>
</feature>
<dbReference type="AlphaFoldDB" id="A0AAV5P8E4"/>
<gene>
    <name evidence="4" type="ORF">Ccel01_35010</name>
</gene>
<feature type="transmembrane region" description="Helical" evidence="2">
    <location>
        <begin position="29"/>
        <end position="51"/>
    </location>
</feature>
<keyword evidence="2" id="KW-1133">Transmembrane helix</keyword>
<feature type="compositionally biased region" description="Pro residues" evidence="1">
    <location>
        <begin position="296"/>
        <end position="312"/>
    </location>
</feature>
<sequence length="320" mass="34002">MARGGPRSRILDRYVLNGERVVIATRHHWGMLVEPVATTVAGAVVIAWLVVQAGPAVGDGVLVLWWLWLILAARLVWKVFEWRNEWFVATDKRLLLLYGLITHKVAMMPLTKVTDMNYGRSLVGRVLGYGQFLLESAGQDQALRQIDWVAHPDRTYRLLCDTLFIPGVRPGGAPVGPGGAAATTGGALPATVPPPAPRPPQPAEPPPVEPAPAWDGRSPAATTPPPPAPLPTDPRVVVVPGRSAGASSGPTQPIPVTGDAHAARDTVRPAGRQASPGEDEQGWTVSGEHRATYVPVTPPRPSSTPIPKPYEPGPGRDGAP</sequence>
<dbReference type="PANTHER" id="PTHR37938">
    <property type="entry name" value="BLL0215 PROTEIN"/>
    <property type="match status" value="1"/>
</dbReference>
<keyword evidence="2" id="KW-0812">Transmembrane</keyword>
<feature type="compositionally biased region" description="Pro residues" evidence="1">
    <location>
        <begin position="191"/>
        <end position="210"/>
    </location>
</feature>
<evidence type="ECO:0000259" key="3">
    <source>
        <dbReference type="Pfam" id="PF03703"/>
    </source>
</evidence>
<dbReference type="InterPro" id="IPR005182">
    <property type="entry name" value="YdbS-like_PH"/>
</dbReference>
<feature type="domain" description="YdbS-like PH" evidence="3">
    <location>
        <begin position="82"/>
        <end position="141"/>
    </location>
</feature>
<accession>A0AAV5P8E4</accession>
<dbReference type="Proteomes" id="UP001165168">
    <property type="component" value="Unassembled WGS sequence"/>
</dbReference>
<keyword evidence="2" id="KW-0472">Membrane</keyword>
<evidence type="ECO:0000256" key="2">
    <source>
        <dbReference type="SAM" id="Phobius"/>
    </source>
</evidence>
<feature type="region of interest" description="Disordered" evidence="1">
    <location>
        <begin position="175"/>
        <end position="320"/>
    </location>
</feature>
<organism evidence="4 5">
    <name type="scientific">Cellulosimicrobium cellulans</name>
    <name type="common">Arthrobacter luteus</name>
    <dbReference type="NCBI Taxonomy" id="1710"/>
    <lineage>
        <taxon>Bacteria</taxon>
        <taxon>Bacillati</taxon>
        <taxon>Actinomycetota</taxon>
        <taxon>Actinomycetes</taxon>
        <taxon>Micrococcales</taxon>
        <taxon>Promicromonosporaceae</taxon>
        <taxon>Cellulosimicrobium</taxon>
    </lineage>
</organism>
<name>A0AAV5P8E4_CELCE</name>